<gene>
    <name evidence="1" type="ORF">H5S40_07980</name>
</gene>
<protein>
    <submittedName>
        <fullName evidence="1">Uncharacterized protein</fullName>
    </submittedName>
</protein>
<sequence>MILTQKEIVPTLNQIMKTACYSHQTDFPINNKQIITGKIPQFIHSCHDIAIISEEIQLLLHLPHKTIYYCSWSASINEEQLPLIDLIVRPVTPESHCPVIISPQLTAYFTDYFIKTSRIPDPWKIS</sequence>
<name>A0A7W3TSI1_9LACO</name>
<dbReference type="EMBL" id="JACIVC010000061">
    <property type="protein sequence ID" value="MBB1070088.1"/>
    <property type="molecule type" value="Genomic_DNA"/>
</dbReference>
<organism evidence="1 2">
    <name type="scientific">Limosilactobacillus albertensis</name>
    <dbReference type="NCBI Taxonomy" id="2759752"/>
    <lineage>
        <taxon>Bacteria</taxon>
        <taxon>Bacillati</taxon>
        <taxon>Bacillota</taxon>
        <taxon>Bacilli</taxon>
        <taxon>Lactobacillales</taxon>
        <taxon>Lactobacillaceae</taxon>
        <taxon>Limosilactobacillus</taxon>
    </lineage>
</organism>
<dbReference type="RefSeq" id="WP_182598578.1">
    <property type="nucleotide sequence ID" value="NZ_JACIVC010000061.1"/>
</dbReference>
<reference evidence="1 2" key="1">
    <citation type="submission" date="2020-07" db="EMBL/GenBank/DDBJ databases">
        <title>Description of Limosilactobacillus balticus sp. nov., Limosilactobacillus agrestis sp. nov., Limosilactobacillus albertensis sp. nov., Limosilactobacillus rudii sp. nov., Limosilactobacillus fastidiosus sp. nov., five novel Limosilactobacillus species isolated from the vertebrate gastrointestinal tract, and proposal of 6 subspecies of Limosilactobacillus reuteri adapted to the gastrointestinal tract of specific vertebrate hosts.</title>
        <authorList>
            <person name="Li F."/>
            <person name="Cheng C."/>
            <person name="Zheng J."/>
            <person name="Quevedo R.M."/>
            <person name="Li J."/>
            <person name="Roos S."/>
            <person name="Gaenzle M.G."/>
            <person name="Walter J."/>
        </authorList>
    </citation>
    <scope>NUCLEOTIDE SEQUENCE [LARGE SCALE GENOMIC DNA]</scope>
    <source>
        <strain evidence="1 2">RRLNB_1_1</strain>
    </source>
</reference>
<dbReference type="Proteomes" id="UP000518316">
    <property type="component" value="Unassembled WGS sequence"/>
</dbReference>
<accession>A0A7W3TSI1</accession>
<evidence type="ECO:0000313" key="1">
    <source>
        <dbReference type="EMBL" id="MBB1070088.1"/>
    </source>
</evidence>
<proteinExistence type="predicted"/>
<evidence type="ECO:0000313" key="2">
    <source>
        <dbReference type="Proteomes" id="UP000518316"/>
    </source>
</evidence>
<keyword evidence="2" id="KW-1185">Reference proteome</keyword>
<comment type="caution">
    <text evidence="1">The sequence shown here is derived from an EMBL/GenBank/DDBJ whole genome shotgun (WGS) entry which is preliminary data.</text>
</comment>
<dbReference type="AlphaFoldDB" id="A0A7W3TSI1"/>